<dbReference type="AlphaFoldDB" id="A0A1F7TLN4"/>
<accession>A0A1F7TLN4</accession>
<comment type="caution">
    <text evidence="1">The sequence shown here is derived from an EMBL/GenBank/DDBJ whole genome shotgun (WGS) entry which is preliminary data.</text>
</comment>
<dbReference type="Proteomes" id="UP000177885">
    <property type="component" value="Unassembled WGS sequence"/>
</dbReference>
<gene>
    <name evidence="1" type="ORF">A2856_00100</name>
</gene>
<organism evidence="1 2">
    <name type="scientific">Candidatus Uhrbacteria bacterium RIFCSPHIGHO2_01_FULL_63_20</name>
    <dbReference type="NCBI Taxonomy" id="1802385"/>
    <lineage>
        <taxon>Bacteria</taxon>
        <taxon>Candidatus Uhriibacteriota</taxon>
    </lineage>
</organism>
<name>A0A1F7TLN4_9BACT</name>
<evidence type="ECO:0000313" key="1">
    <source>
        <dbReference type="EMBL" id="OGL66895.1"/>
    </source>
</evidence>
<evidence type="ECO:0000313" key="2">
    <source>
        <dbReference type="Proteomes" id="UP000177885"/>
    </source>
</evidence>
<reference evidence="1 2" key="1">
    <citation type="journal article" date="2016" name="Nat. Commun.">
        <title>Thousands of microbial genomes shed light on interconnected biogeochemical processes in an aquifer system.</title>
        <authorList>
            <person name="Anantharaman K."/>
            <person name="Brown C.T."/>
            <person name="Hug L.A."/>
            <person name="Sharon I."/>
            <person name="Castelle C.J."/>
            <person name="Probst A.J."/>
            <person name="Thomas B.C."/>
            <person name="Singh A."/>
            <person name="Wilkins M.J."/>
            <person name="Karaoz U."/>
            <person name="Brodie E.L."/>
            <person name="Williams K.H."/>
            <person name="Hubbard S.S."/>
            <person name="Banfield J.F."/>
        </authorList>
    </citation>
    <scope>NUCLEOTIDE SEQUENCE [LARGE SCALE GENOMIC DNA]</scope>
</reference>
<sequence>MDAATKGSEPIAQVASTALVSLFIPLSISWRNPAILFMHHSPGLFVKRDGQEVTAASQSSNPLIDDIPFYLAILNATLAAQMIRRSVPVMCPGLDARASSNTFLKFRLSRVDPILKLSRARDWEQSREESATAATTGHICM</sequence>
<dbReference type="EMBL" id="MGDT01000004">
    <property type="protein sequence ID" value="OGL66895.1"/>
    <property type="molecule type" value="Genomic_DNA"/>
</dbReference>
<protein>
    <submittedName>
        <fullName evidence="1">Uncharacterized protein</fullName>
    </submittedName>
</protein>
<proteinExistence type="predicted"/>